<protein>
    <recommendedName>
        <fullName evidence="6">Peptidase M10 metallopeptidase domain-containing protein</fullName>
    </recommendedName>
</protein>
<keyword evidence="3" id="KW-0378">Hydrolase</keyword>
<keyword evidence="1" id="KW-0645">Protease</keyword>
<dbReference type="RefSeq" id="WP_066308071.1">
    <property type="nucleotide sequence ID" value="NZ_LQRT01000001.1"/>
</dbReference>
<dbReference type="STRING" id="1642818.AWE51_16005"/>
<dbReference type="GO" id="GO:0004222">
    <property type="term" value="F:metalloendopeptidase activity"/>
    <property type="evidence" value="ECO:0007669"/>
    <property type="project" value="InterPro"/>
</dbReference>
<dbReference type="PROSITE" id="PS51257">
    <property type="entry name" value="PROKAR_LIPOPROTEIN"/>
    <property type="match status" value="1"/>
</dbReference>
<dbReference type="InterPro" id="IPR001818">
    <property type="entry name" value="Pept_M10_metallopeptidase"/>
</dbReference>
<evidence type="ECO:0000256" key="4">
    <source>
        <dbReference type="ARBA" id="ARBA00022833"/>
    </source>
</evidence>
<feature type="signal peptide" evidence="5">
    <location>
        <begin position="1"/>
        <end position="21"/>
    </location>
</feature>
<sequence length="205" mass="23741">MKRLCQLTLVLLLFFFTSCYVSDDFIETEIEQVFIDNPKNVMTIDIIYVLPSENQNANTYRVNPADYLNKLNGSYFNRYDIGFKLGEVRTLINDELYDLTDNVGSETSTFFKETQESFRTDRMNIYIIKRSNTIAVAGIGKNRRVLITDEFLNKCTSAHEIGHALGLYHTEEKGNIMCKNKSTPRKEFTTQQLEIMIRNINSNTI</sequence>
<dbReference type="OrthoDB" id="1158432at2"/>
<dbReference type="AlphaFoldDB" id="A0A163CYV8"/>
<keyword evidence="5" id="KW-0732">Signal</keyword>
<reference evidence="7 8" key="1">
    <citation type="submission" date="2016-01" db="EMBL/GenBank/DDBJ databases">
        <title>The draft genome sequence of Aquimarina sp. RZW4-3-2.</title>
        <authorList>
            <person name="Wang Y."/>
        </authorList>
    </citation>
    <scope>NUCLEOTIDE SEQUENCE [LARGE SCALE GENOMIC DNA]</scope>
    <source>
        <strain evidence="7 8">RZW4-3-2</strain>
    </source>
</reference>
<dbReference type="Pfam" id="PF00413">
    <property type="entry name" value="Peptidase_M10"/>
    <property type="match status" value="1"/>
</dbReference>
<evidence type="ECO:0000256" key="1">
    <source>
        <dbReference type="ARBA" id="ARBA00022670"/>
    </source>
</evidence>
<dbReference type="GO" id="GO:0006508">
    <property type="term" value="P:proteolysis"/>
    <property type="evidence" value="ECO:0007669"/>
    <property type="project" value="UniProtKB-KW"/>
</dbReference>
<dbReference type="GO" id="GO:0031012">
    <property type="term" value="C:extracellular matrix"/>
    <property type="evidence" value="ECO:0007669"/>
    <property type="project" value="InterPro"/>
</dbReference>
<accession>A0A163CYV8</accession>
<dbReference type="GO" id="GO:0008270">
    <property type="term" value="F:zinc ion binding"/>
    <property type="evidence" value="ECO:0007669"/>
    <property type="project" value="InterPro"/>
</dbReference>
<feature type="chain" id="PRO_5007842250" description="Peptidase M10 metallopeptidase domain-containing protein" evidence="5">
    <location>
        <begin position="22"/>
        <end position="205"/>
    </location>
</feature>
<dbReference type="Proteomes" id="UP000076715">
    <property type="component" value="Unassembled WGS sequence"/>
</dbReference>
<dbReference type="InterPro" id="IPR024079">
    <property type="entry name" value="MetalloPept_cat_dom_sf"/>
</dbReference>
<evidence type="ECO:0000313" key="8">
    <source>
        <dbReference type="Proteomes" id="UP000076715"/>
    </source>
</evidence>
<dbReference type="Gene3D" id="3.40.390.10">
    <property type="entry name" value="Collagenase (Catalytic Domain)"/>
    <property type="match status" value="1"/>
</dbReference>
<name>A0A163CYV8_9FLAO</name>
<evidence type="ECO:0000256" key="2">
    <source>
        <dbReference type="ARBA" id="ARBA00022723"/>
    </source>
</evidence>
<keyword evidence="8" id="KW-1185">Reference proteome</keyword>
<dbReference type="EMBL" id="LQRT01000001">
    <property type="protein sequence ID" value="KZS42871.1"/>
    <property type="molecule type" value="Genomic_DNA"/>
</dbReference>
<comment type="caution">
    <text evidence="7">The sequence shown here is derived from an EMBL/GenBank/DDBJ whole genome shotgun (WGS) entry which is preliminary data.</text>
</comment>
<feature type="domain" description="Peptidase M10 metallopeptidase" evidence="6">
    <location>
        <begin position="154"/>
        <end position="189"/>
    </location>
</feature>
<keyword evidence="2" id="KW-0479">Metal-binding</keyword>
<gene>
    <name evidence="7" type="ORF">AWE51_16005</name>
</gene>
<evidence type="ECO:0000256" key="5">
    <source>
        <dbReference type="SAM" id="SignalP"/>
    </source>
</evidence>
<evidence type="ECO:0000313" key="7">
    <source>
        <dbReference type="EMBL" id="KZS42871.1"/>
    </source>
</evidence>
<dbReference type="SUPFAM" id="SSF55486">
    <property type="entry name" value="Metalloproteases ('zincins'), catalytic domain"/>
    <property type="match status" value="1"/>
</dbReference>
<keyword evidence="4" id="KW-0862">Zinc</keyword>
<organism evidence="7 8">
    <name type="scientific">Aquimarina aggregata</name>
    <dbReference type="NCBI Taxonomy" id="1642818"/>
    <lineage>
        <taxon>Bacteria</taxon>
        <taxon>Pseudomonadati</taxon>
        <taxon>Bacteroidota</taxon>
        <taxon>Flavobacteriia</taxon>
        <taxon>Flavobacteriales</taxon>
        <taxon>Flavobacteriaceae</taxon>
        <taxon>Aquimarina</taxon>
    </lineage>
</organism>
<proteinExistence type="predicted"/>
<evidence type="ECO:0000259" key="6">
    <source>
        <dbReference type="Pfam" id="PF00413"/>
    </source>
</evidence>
<evidence type="ECO:0000256" key="3">
    <source>
        <dbReference type="ARBA" id="ARBA00022801"/>
    </source>
</evidence>